<evidence type="ECO:0000313" key="11">
    <source>
        <dbReference type="Proteomes" id="UP000747110"/>
    </source>
</evidence>
<keyword evidence="6" id="KW-0456">Lyase</keyword>
<dbReference type="CDD" id="cd07302">
    <property type="entry name" value="CHD"/>
    <property type="match status" value="1"/>
</dbReference>
<dbReference type="Pfam" id="PF00211">
    <property type="entry name" value="Guanylate_cyc"/>
    <property type="match status" value="1"/>
</dbReference>
<feature type="region of interest" description="Disordered" evidence="7">
    <location>
        <begin position="990"/>
        <end position="1032"/>
    </location>
</feature>
<dbReference type="GO" id="GO:0001653">
    <property type="term" value="F:peptide receptor activity"/>
    <property type="evidence" value="ECO:0007669"/>
    <property type="project" value="TreeGrafter"/>
</dbReference>
<dbReference type="GO" id="GO:0005886">
    <property type="term" value="C:plasma membrane"/>
    <property type="evidence" value="ECO:0007669"/>
    <property type="project" value="TreeGrafter"/>
</dbReference>
<evidence type="ECO:0000256" key="8">
    <source>
        <dbReference type="SAM" id="Phobius"/>
    </source>
</evidence>
<protein>
    <recommendedName>
        <fullName evidence="9">Guanylate cyclase domain-containing protein</fullName>
    </recommendedName>
</protein>
<keyword evidence="5 8" id="KW-0472">Membrane</keyword>
<accession>A0A8J4FHA5</accession>
<comment type="subcellular location">
    <subcellularLocation>
        <location evidence="1">Membrane</location>
        <topology evidence="1">Single-pass membrane protein</topology>
    </subcellularLocation>
</comment>
<evidence type="ECO:0000256" key="4">
    <source>
        <dbReference type="ARBA" id="ARBA00022989"/>
    </source>
</evidence>
<dbReference type="SMART" id="SM00044">
    <property type="entry name" value="CYCc"/>
    <property type="match status" value="1"/>
</dbReference>
<keyword evidence="11" id="KW-1185">Reference proteome</keyword>
<dbReference type="Proteomes" id="UP000747110">
    <property type="component" value="Unassembled WGS sequence"/>
</dbReference>
<evidence type="ECO:0000256" key="7">
    <source>
        <dbReference type="SAM" id="MobiDB-lite"/>
    </source>
</evidence>
<dbReference type="EMBL" id="BNCP01000006">
    <property type="protein sequence ID" value="GIL75014.1"/>
    <property type="molecule type" value="Genomic_DNA"/>
</dbReference>
<organism evidence="10 11">
    <name type="scientific">Volvox reticuliferus</name>
    <dbReference type="NCBI Taxonomy" id="1737510"/>
    <lineage>
        <taxon>Eukaryota</taxon>
        <taxon>Viridiplantae</taxon>
        <taxon>Chlorophyta</taxon>
        <taxon>core chlorophytes</taxon>
        <taxon>Chlorophyceae</taxon>
        <taxon>CS clade</taxon>
        <taxon>Chlamydomonadales</taxon>
        <taxon>Volvocaceae</taxon>
        <taxon>Volvox</taxon>
    </lineage>
</organism>
<keyword evidence="3" id="KW-0547">Nucleotide-binding</keyword>
<dbReference type="GO" id="GO:0007168">
    <property type="term" value="P:receptor guanylyl cyclase signaling pathway"/>
    <property type="evidence" value="ECO:0007669"/>
    <property type="project" value="TreeGrafter"/>
</dbReference>
<evidence type="ECO:0000256" key="2">
    <source>
        <dbReference type="ARBA" id="ARBA00022692"/>
    </source>
</evidence>
<dbReference type="InterPro" id="IPR011009">
    <property type="entry name" value="Kinase-like_dom_sf"/>
</dbReference>
<dbReference type="InterPro" id="IPR029787">
    <property type="entry name" value="Nucleotide_cyclase"/>
</dbReference>
<evidence type="ECO:0000256" key="1">
    <source>
        <dbReference type="ARBA" id="ARBA00004167"/>
    </source>
</evidence>
<keyword evidence="4 8" id="KW-1133">Transmembrane helix</keyword>
<dbReference type="GO" id="GO:0004383">
    <property type="term" value="F:guanylate cyclase activity"/>
    <property type="evidence" value="ECO:0007669"/>
    <property type="project" value="TreeGrafter"/>
</dbReference>
<dbReference type="PANTHER" id="PTHR11920">
    <property type="entry name" value="GUANYLYL CYCLASE"/>
    <property type="match status" value="1"/>
</dbReference>
<dbReference type="GO" id="GO:0000166">
    <property type="term" value="F:nucleotide binding"/>
    <property type="evidence" value="ECO:0007669"/>
    <property type="project" value="UniProtKB-KW"/>
</dbReference>
<dbReference type="GO" id="GO:0035556">
    <property type="term" value="P:intracellular signal transduction"/>
    <property type="evidence" value="ECO:0007669"/>
    <property type="project" value="InterPro"/>
</dbReference>
<dbReference type="PANTHER" id="PTHR11920:SF335">
    <property type="entry name" value="GUANYLATE CYCLASE"/>
    <property type="match status" value="1"/>
</dbReference>
<feature type="transmembrane region" description="Helical" evidence="8">
    <location>
        <begin position="64"/>
        <end position="85"/>
    </location>
</feature>
<dbReference type="InterPro" id="IPR001054">
    <property type="entry name" value="A/G_cyclase"/>
</dbReference>
<feature type="region of interest" description="Disordered" evidence="7">
    <location>
        <begin position="187"/>
        <end position="217"/>
    </location>
</feature>
<evidence type="ECO:0000256" key="5">
    <source>
        <dbReference type="ARBA" id="ARBA00023136"/>
    </source>
</evidence>
<dbReference type="GO" id="GO:0004016">
    <property type="term" value="F:adenylate cyclase activity"/>
    <property type="evidence" value="ECO:0007669"/>
    <property type="project" value="TreeGrafter"/>
</dbReference>
<gene>
    <name evidence="10" type="ORF">Vretifemale_4781</name>
</gene>
<feature type="compositionally biased region" description="Polar residues" evidence="7">
    <location>
        <begin position="1008"/>
        <end position="1017"/>
    </location>
</feature>
<dbReference type="SUPFAM" id="SSF55073">
    <property type="entry name" value="Nucleotide cyclase"/>
    <property type="match status" value="1"/>
</dbReference>
<proteinExistence type="predicted"/>
<feature type="domain" description="Guanylate cyclase" evidence="9">
    <location>
        <begin position="782"/>
        <end position="914"/>
    </location>
</feature>
<name>A0A8J4FHA5_9CHLO</name>
<evidence type="ECO:0000313" key="10">
    <source>
        <dbReference type="EMBL" id="GIL75014.1"/>
    </source>
</evidence>
<dbReference type="OrthoDB" id="545124at2759"/>
<comment type="caution">
    <text evidence="10">The sequence shown here is derived from an EMBL/GenBank/DDBJ whole genome shotgun (WGS) entry which is preliminary data.</text>
</comment>
<evidence type="ECO:0000256" key="6">
    <source>
        <dbReference type="ARBA" id="ARBA00023239"/>
    </source>
</evidence>
<evidence type="ECO:0000256" key="3">
    <source>
        <dbReference type="ARBA" id="ARBA00022741"/>
    </source>
</evidence>
<dbReference type="InterPro" id="IPR050401">
    <property type="entry name" value="Cyclic_nucleotide_synthase"/>
</dbReference>
<dbReference type="SUPFAM" id="SSF56112">
    <property type="entry name" value="Protein kinase-like (PK-like)"/>
    <property type="match status" value="1"/>
</dbReference>
<dbReference type="Gene3D" id="1.10.510.10">
    <property type="entry name" value="Transferase(Phosphotransferase) domain 1"/>
    <property type="match status" value="1"/>
</dbReference>
<evidence type="ECO:0000259" key="9">
    <source>
        <dbReference type="PROSITE" id="PS50125"/>
    </source>
</evidence>
<reference evidence="10" key="1">
    <citation type="journal article" date="2021" name="Proc. Natl. Acad. Sci. U.S.A.">
        <title>Three genomes in the algal genus Volvox reveal the fate of a haploid sex-determining region after a transition to homothallism.</title>
        <authorList>
            <person name="Yamamoto K."/>
            <person name="Hamaji T."/>
            <person name="Kawai-Toyooka H."/>
            <person name="Matsuzaki R."/>
            <person name="Takahashi F."/>
            <person name="Nishimura Y."/>
            <person name="Kawachi M."/>
            <person name="Noguchi H."/>
            <person name="Minakuchi Y."/>
            <person name="Umen J.G."/>
            <person name="Toyoda A."/>
            <person name="Nozaki H."/>
        </authorList>
    </citation>
    <scope>NUCLEOTIDE SEQUENCE</scope>
    <source>
        <strain evidence="10">NIES-3786</strain>
    </source>
</reference>
<keyword evidence="2 8" id="KW-0812">Transmembrane</keyword>
<dbReference type="AlphaFoldDB" id="A0A8J4FHA5"/>
<dbReference type="Gene3D" id="3.30.70.1230">
    <property type="entry name" value="Nucleotide cyclase"/>
    <property type="match status" value="1"/>
</dbReference>
<sequence>MDTFYGPIGFNGFRQNIYHSVIGAQVLSGNLVAVLPLDVADMALVMPIPVDPPKAKSWITTPTGISVITLIFCIGAVCVVLMFLVCRRRMVPHLHTHSVELLMDDIQVDIAPHLNSDGSFEPGEGMYRGTRVKLVVANELLLLCKSQRVWKPDNQSSSLAFILDPSECAGQRQLAAPMRSLAANVAAETKGPARRSKSAALEDTSMHHTSQGSMQPLELAQSDRFGLRKQQSERILHKQNDNVMQRTTGGSSSPANVAAQNIRPQPMTMYSSLSQRARRQILALVWRAVRLQHPHMCPVMGIVWEWPGLVEGGGKVPVIVRQWHEFDNLERLLENETVPLSLMTKSTIAQGVAQALAYLHAQEPPIIAGPLEASRIIIDKNFNPHLFLRLQNLNPEYVNAADSSRVGKLRAMSVFGARPPPLLQLSATVSRVPPTAVSPVAEDLTTAATAVLPFTVTMPLDDDGPRVHPRPQGVGVGVYQQQQSRITNTSVLSDVEQPAMGTLRPAGLFACQPQYRPSKEQDVYEFGLLLCRIFIVASPEDSGRLRFANIASAAVAAVTAAGGDGGAFEGDMGVAAGSPFLPTAAPPVPMLQTADPEQLELVLGELGDICRELGNLARACTQPNSGLTFVAIAKALEQIVIPALTGSDSLTRGLRRNTLSMKVFGSAGSGVGGVGGVGVGGVGVCGGGGGVSGRCGSAPRLEQDSELRSMSSMVGRSGPSQLMQRRSGSVARLDHLRGVLVNHHHHQVVAADDLIFDIFPPKVARALQAGETVQPERYECVSIFFSDVVGYTDLCGQLQPGEVMDLVHRLYSRFDDLIRELRLFKVETVGDAYLAVANLRWPQPDDHARLMAQFAFAAVRAANSLLVHPERPELGTVHVRVGLHCGPVVGSVVGTLNRRYCLFGDAVNTAARMEHNSMADRVNCSAAFAALLRDQWPGGAKIVSRGILTVKGKGPMEAFWVEQEQTTEEVSVLDDVKAVAAAASGAPIPVYDDDDVTNSGRARKARTSQEAQRTARTSSEKERNMIPVYEDV</sequence>
<dbReference type="PROSITE" id="PS50125">
    <property type="entry name" value="GUANYLATE_CYCLASE_2"/>
    <property type="match status" value="1"/>
</dbReference>